<feature type="transmembrane region" description="Helical" evidence="1">
    <location>
        <begin position="189"/>
        <end position="214"/>
    </location>
</feature>
<feature type="transmembrane region" description="Helical" evidence="1">
    <location>
        <begin position="234"/>
        <end position="255"/>
    </location>
</feature>
<sequence>MYLISTKILAVLTLIEHVNVGTGILSNLVLLYLIVKFSRENMGTYKYLLITFASYDIFLTIVHALCNQQIVIVNITTFAAYVTCLFCASYSIPFTLILIHFLYRYWAIQNPDRIVLFTRKPFIALLVAFCGTVYMIWFCLVFFGFTGAPGDESVRLARAEYFRRYGRDIKHGWVVGEHWKDGKFNLRPALVLLALDSILIFLIILATVICVITLNHIAKTEAFSAYTKVLHTKLLQTLVVQTMTPVLLVYTPYILKLTLPFLGIPEYGSMAACTALNSAFPTFDAVIIGTMINDYR</sequence>
<dbReference type="EMBL" id="BTRK01000005">
    <property type="protein sequence ID" value="GMR52089.1"/>
    <property type="molecule type" value="Genomic_DNA"/>
</dbReference>
<feature type="transmembrane region" description="Helical" evidence="1">
    <location>
        <begin position="12"/>
        <end position="35"/>
    </location>
</feature>
<organism evidence="2 3">
    <name type="scientific">Pristionchus mayeri</name>
    <dbReference type="NCBI Taxonomy" id="1317129"/>
    <lineage>
        <taxon>Eukaryota</taxon>
        <taxon>Metazoa</taxon>
        <taxon>Ecdysozoa</taxon>
        <taxon>Nematoda</taxon>
        <taxon>Chromadorea</taxon>
        <taxon>Rhabditida</taxon>
        <taxon>Rhabditina</taxon>
        <taxon>Diplogasteromorpha</taxon>
        <taxon>Diplogasteroidea</taxon>
        <taxon>Neodiplogasteridae</taxon>
        <taxon>Pristionchus</taxon>
    </lineage>
</organism>
<feature type="non-terminal residue" evidence="2">
    <location>
        <position position="296"/>
    </location>
</feature>
<feature type="transmembrane region" description="Helical" evidence="1">
    <location>
        <begin position="267"/>
        <end position="292"/>
    </location>
</feature>
<evidence type="ECO:0000256" key="1">
    <source>
        <dbReference type="SAM" id="Phobius"/>
    </source>
</evidence>
<dbReference type="Proteomes" id="UP001328107">
    <property type="component" value="Unassembled WGS sequence"/>
</dbReference>
<dbReference type="Gene3D" id="1.20.1070.10">
    <property type="entry name" value="Rhodopsin 7-helix transmembrane proteins"/>
    <property type="match status" value="1"/>
</dbReference>
<keyword evidence="3" id="KW-1185">Reference proteome</keyword>
<gene>
    <name evidence="2" type="ORF">PMAYCL1PPCAC_22284</name>
</gene>
<evidence type="ECO:0008006" key="4">
    <source>
        <dbReference type="Google" id="ProtNLM"/>
    </source>
</evidence>
<dbReference type="SUPFAM" id="SSF81321">
    <property type="entry name" value="Family A G protein-coupled receptor-like"/>
    <property type="match status" value="1"/>
</dbReference>
<proteinExistence type="predicted"/>
<evidence type="ECO:0000313" key="2">
    <source>
        <dbReference type="EMBL" id="GMR52089.1"/>
    </source>
</evidence>
<feature type="transmembrane region" description="Helical" evidence="1">
    <location>
        <begin position="78"/>
        <end position="103"/>
    </location>
</feature>
<dbReference type="PANTHER" id="PTHR45907:SF16">
    <property type="entry name" value="SERPENTINE RECEPTOR, CLASS J"/>
    <property type="match status" value="1"/>
</dbReference>
<dbReference type="Pfam" id="PF10326">
    <property type="entry name" value="7TM_GPCR_Str"/>
    <property type="match status" value="1"/>
</dbReference>
<comment type="caution">
    <text evidence="2">The sequence shown here is derived from an EMBL/GenBank/DDBJ whole genome shotgun (WGS) entry which is preliminary data.</text>
</comment>
<keyword evidence="1" id="KW-1133">Transmembrane helix</keyword>
<dbReference type="InterPro" id="IPR019423">
    <property type="entry name" value="7TM_GPCR_serpentine_rcpt_Srj"/>
</dbReference>
<protein>
    <recommendedName>
        <fullName evidence="4">G protein-coupled receptor</fullName>
    </recommendedName>
</protein>
<dbReference type="AlphaFoldDB" id="A0AAN5CXV9"/>
<name>A0AAN5CXV9_9BILA</name>
<keyword evidence="1" id="KW-0472">Membrane</keyword>
<dbReference type="InterPro" id="IPR019428">
    <property type="entry name" value="7TM_GPCR_serpentine_rcpt_Str"/>
</dbReference>
<feature type="transmembrane region" description="Helical" evidence="1">
    <location>
        <begin position="123"/>
        <end position="145"/>
    </location>
</feature>
<reference evidence="3" key="1">
    <citation type="submission" date="2022-10" db="EMBL/GenBank/DDBJ databases">
        <title>Genome assembly of Pristionchus species.</title>
        <authorList>
            <person name="Yoshida K."/>
            <person name="Sommer R.J."/>
        </authorList>
    </citation>
    <scope>NUCLEOTIDE SEQUENCE [LARGE SCALE GENOMIC DNA]</scope>
    <source>
        <strain evidence="3">RS5460</strain>
    </source>
</reference>
<feature type="transmembrane region" description="Helical" evidence="1">
    <location>
        <begin position="47"/>
        <end position="66"/>
    </location>
</feature>
<accession>A0AAN5CXV9</accession>
<keyword evidence="1" id="KW-0812">Transmembrane</keyword>
<dbReference type="PANTHER" id="PTHR45907">
    <property type="entry name" value="SERPENTINE RECEPTOR, CLASS J"/>
    <property type="match status" value="1"/>
</dbReference>
<evidence type="ECO:0000313" key="3">
    <source>
        <dbReference type="Proteomes" id="UP001328107"/>
    </source>
</evidence>